<gene>
    <name evidence="1" type="ORF">TSOC_007450</name>
</gene>
<accession>A0A2J8A109</accession>
<keyword evidence="2" id="KW-1185">Reference proteome</keyword>
<dbReference type="AlphaFoldDB" id="A0A2J8A109"/>
<dbReference type="Proteomes" id="UP000236333">
    <property type="component" value="Unassembled WGS sequence"/>
</dbReference>
<sequence length="69" mass="7724">MTGVKTLSAEYDTVKKTTKSACKLKITDGLGDVELERKFKLSSGELKIKQKVPGGHFELIPSPEFQVRW</sequence>
<protein>
    <submittedName>
        <fullName evidence="1">Uncharacterized protein</fullName>
    </submittedName>
</protein>
<evidence type="ECO:0000313" key="1">
    <source>
        <dbReference type="EMBL" id="PNH06185.1"/>
    </source>
</evidence>
<evidence type="ECO:0000313" key="2">
    <source>
        <dbReference type="Proteomes" id="UP000236333"/>
    </source>
</evidence>
<dbReference type="OrthoDB" id="524818at2759"/>
<dbReference type="EMBL" id="PGGS01000252">
    <property type="protein sequence ID" value="PNH06185.1"/>
    <property type="molecule type" value="Genomic_DNA"/>
</dbReference>
<comment type="caution">
    <text evidence="1">The sequence shown here is derived from an EMBL/GenBank/DDBJ whole genome shotgun (WGS) entry which is preliminary data.</text>
</comment>
<organism evidence="1 2">
    <name type="scientific">Tetrabaena socialis</name>
    <dbReference type="NCBI Taxonomy" id="47790"/>
    <lineage>
        <taxon>Eukaryota</taxon>
        <taxon>Viridiplantae</taxon>
        <taxon>Chlorophyta</taxon>
        <taxon>core chlorophytes</taxon>
        <taxon>Chlorophyceae</taxon>
        <taxon>CS clade</taxon>
        <taxon>Chlamydomonadales</taxon>
        <taxon>Tetrabaenaceae</taxon>
        <taxon>Tetrabaena</taxon>
    </lineage>
</organism>
<name>A0A2J8A109_9CHLO</name>
<reference evidence="1 2" key="1">
    <citation type="journal article" date="2017" name="Mol. Biol. Evol.">
        <title>The 4-celled Tetrabaena socialis nuclear genome reveals the essential components for genetic control of cell number at the origin of multicellularity in the volvocine lineage.</title>
        <authorList>
            <person name="Featherston J."/>
            <person name="Arakaki Y."/>
            <person name="Hanschen E.R."/>
            <person name="Ferris P.J."/>
            <person name="Michod R.E."/>
            <person name="Olson B.J.S.C."/>
            <person name="Nozaki H."/>
            <person name="Durand P.M."/>
        </authorList>
    </citation>
    <scope>NUCLEOTIDE SEQUENCE [LARGE SCALE GENOMIC DNA]</scope>
    <source>
        <strain evidence="1 2">NIES-571</strain>
    </source>
</reference>
<proteinExistence type="predicted"/>